<reference evidence="1 2" key="1">
    <citation type="submission" date="2009-01" db="EMBL/GenBank/DDBJ databases">
        <authorList>
            <person name="Qin X."/>
            <person name="Bachman B."/>
            <person name="Battles P."/>
            <person name="Bell A."/>
            <person name="Bess C."/>
            <person name="Bickham C."/>
            <person name="Chaboub L."/>
            <person name="Chen D."/>
            <person name="Coyle M."/>
            <person name="Deiros D.R."/>
            <person name="Dinh H."/>
            <person name="Forbes L."/>
            <person name="Fowler G."/>
            <person name="Francisco L."/>
            <person name="Fu Q."/>
            <person name="Gubbala S."/>
            <person name="Hale W."/>
            <person name="Han Y."/>
            <person name="Hemphill L."/>
            <person name="Highlander S.K."/>
            <person name="Hirani K."/>
            <person name="Hogues M."/>
            <person name="Jackson L."/>
            <person name="Jakkamsetti A."/>
            <person name="Javaid M."/>
            <person name="Jiang H."/>
            <person name="Korchina V."/>
            <person name="Kovar C."/>
            <person name="Lara F."/>
            <person name="Lee S."/>
            <person name="Mata R."/>
            <person name="Mathew T."/>
            <person name="Moen C."/>
            <person name="Morales K."/>
            <person name="Munidasa M."/>
            <person name="Nazareth L."/>
            <person name="Ngo R."/>
            <person name="Nguyen L."/>
            <person name="Okwuonu G."/>
            <person name="Ongeri F."/>
            <person name="Patil S."/>
            <person name="Petrosino J."/>
            <person name="Pham C."/>
            <person name="Pham P."/>
            <person name="Pu L.-L."/>
            <person name="Puazo M."/>
            <person name="Raj R."/>
            <person name="Reid J."/>
            <person name="Rouhana J."/>
            <person name="Saada N."/>
            <person name="Shang Y."/>
            <person name="Simmons D."/>
            <person name="Thornton R."/>
            <person name="Warren J."/>
            <person name="Weissenberger G."/>
            <person name="Zhang J."/>
            <person name="Zhang L."/>
            <person name="Zhou C."/>
            <person name="Zhu D."/>
            <person name="Muzny D."/>
            <person name="Worley K."/>
            <person name="Gibbs R."/>
        </authorList>
    </citation>
    <scope>NUCLEOTIDE SEQUENCE [LARGE SCALE GENOMIC DNA]</scope>
    <source>
        <strain evidence="1 2">ATCC 33300</strain>
    </source>
</reference>
<sequence>MKRLNVYFLLLYFLLLWSCGKEKVDIVPKPPVSRTVIVYMGGNNNLQNETYEKIESLKQGYKSGMGRLLIYQAVRDATPRLLEIIADPSGKGIEKVLKTYEKQNAADATVFSQVLAEVKQTAPAQSYGLILFSHASGWLPQGTLIKPRTLLQNSENDLELRDFASALPDNSFDFIIFESCFMTGIEVIYELKDKTRYIVASSAEILSPGFTPIYPKLLPYLYSEEADLEGLSKQIFSYYNSQSGDYRSATISLIDVRPLPELATWVRINATKPLQESELPLVQYFDRYANYRLFFDFADYFSRRTPTESQAALRSVLNKIVIYKASTPQFLLGQGGFTIRTHSGITSYIPQTRFSYLNTEYAKLKWTADTRPNL</sequence>
<protein>
    <recommendedName>
        <fullName evidence="3">Clostripain family</fullName>
    </recommendedName>
</protein>
<dbReference type="HOGENOM" id="CLU_043496_1_0_10"/>
<dbReference type="Gene3D" id="3.40.50.11970">
    <property type="match status" value="1"/>
</dbReference>
<dbReference type="PANTHER" id="PTHR37835">
    <property type="entry name" value="ALPHA-CLOSTRIPAIN"/>
    <property type="match status" value="1"/>
</dbReference>
<evidence type="ECO:0000313" key="1">
    <source>
        <dbReference type="EMBL" id="EEI91905.1"/>
    </source>
</evidence>
<gene>
    <name evidence="1" type="ORF">HMPREF0765_2476</name>
</gene>
<dbReference type="Proteomes" id="UP000006241">
    <property type="component" value="Unassembled WGS sequence"/>
</dbReference>
<accession>C2FYS0</accession>
<evidence type="ECO:0000313" key="2">
    <source>
        <dbReference type="Proteomes" id="UP000006241"/>
    </source>
</evidence>
<dbReference type="EMBL" id="ACHB01000060">
    <property type="protein sequence ID" value="EEI91905.1"/>
    <property type="molecule type" value="Genomic_DNA"/>
</dbReference>
<dbReference type="RefSeq" id="WP_003012282.1">
    <property type="nucleotide sequence ID" value="NZ_GG668637.1"/>
</dbReference>
<evidence type="ECO:0008006" key="3">
    <source>
        <dbReference type="Google" id="ProtNLM"/>
    </source>
</evidence>
<comment type="caution">
    <text evidence="1">The sequence shown here is derived from an EMBL/GenBank/DDBJ whole genome shotgun (WGS) entry which is preliminary data.</text>
</comment>
<dbReference type="InterPro" id="IPR005077">
    <property type="entry name" value="Peptidase_C11"/>
</dbReference>
<dbReference type="AlphaFoldDB" id="C2FYS0"/>
<organism evidence="1 2">
    <name type="scientific">Sphingobacterium spiritivorum ATCC 33300</name>
    <dbReference type="NCBI Taxonomy" id="525372"/>
    <lineage>
        <taxon>Bacteria</taxon>
        <taxon>Pseudomonadati</taxon>
        <taxon>Bacteroidota</taxon>
        <taxon>Sphingobacteriia</taxon>
        <taxon>Sphingobacteriales</taxon>
        <taxon>Sphingobacteriaceae</taxon>
        <taxon>Sphingobacterium</taxon>
    </lineage>
</organism>
<name>C2FYS0_SPHSI</name>
<dbReference type="Pfam" id="PF03415">
    <property type="entry name" value="Peptidase_C11"/>
    <property type="match status" value="1"/>
</dbReference>
<dbReference type="PANTHER" id="PTHR37835:SF1">
    <property type="entry name" value="ALPHA-CLOSTRIPAIN"/>
    <property type="match status" value="1"/>
</dbReference>
<proteinExistence type="predicted"/>